<feature type="signal peptide" evidence="1">
    <location>
        <begin position="1"/>
        <end position="20"/>
    </location>
</feature>
<evidence type="ECO:0000313" key="4">
    <source>
        <dbReference type="Proteomes" id="UP000008549"/>
    </source>
</evidence>
<feature type="domain" description="T20D4.11-like" evidence="2">
    <location>
        <begin position="321"/>
        <end position="460"/>
    </location>
</feature>
<dbReference type="InterPro" id="IPR002542">
    <property type="entry name" value="T20D4.11-like_dom"/>
</dbReference>
<dbReference type="WormBase" id="CBG17020">
    <property type="protein sequence ID" value="CBP48372"/>
    <property type="gene ID" value="WBGene00036797"/>
</dbReference>
<dbReference type="InParanoid" id="E3CU62"/>
<feature type="non-terminal residue" evidence="3">
    <location>
        <position position="466"/>
    </location>
</feature>
<accession>E3CU62</accession>
<keyword evidence="1" id="KW-0732">Signal</keyword>
<feature type="domain" description="T20D4.11-like" evidence="2">
    <location>
        <begin position="114"/>
        <end position="255"/>
    </location>
</feature>
<name>E3CU62_CAEBR</name>
<dbReference type="EMBL" id="HE601109">
    <property type="protein sequence ID" value="CBX32985.2"/>
    <property type="molecule type" value="Genomic_DNA"/>
</dbReference>
<dbReference type="OMA" id="CIANIFR"/>
<dbReference type="RefSeq" id="XP_002648889.1">
    <property type="nucleotide sequence ID" value="XM_002648843.1"/>
</dbReference>
<evidence type="ECO:0000313" key="3">
    <source>
        <dbReference type="EMBL" id="CBX32985.2"/>
    </source>
</evidence>
<dbReference type="eggNOG" id="ENOG502THH8">
    <property type="taxonomic scope" value="Eukaryota"/>
</dbReference>
<dbReference type="PANTHER" id="PTHR31897">
    <property type="entry name" value="PROTEIN CBG17011-RELATED"/>
    <property type="match status" value="1"/>
</dbReference>
<protein>
    <submittedName>
        <fullName evidence="3">Protein CBG17020</fullName>
    </submittedName>
</protein>
<dbReference type="CTD" id="8590901"/>
<dbReference type="Proteomes" id="UP000008549">
    <property type="component" value="Unassembled WGS sequence"/>
</dbReference>
<dbReference type="PANTHER" id="PTHR31897:SF6">
    <property type="entry name" value="DUF19 DOMAIN-CONTAINING PROTEIN"/>
    <property type="match status" value="1"/>
</dbReference>
<dbReference type="KEGG" id="cbr:CBG_17020"/>
<dbReference type="FunCoup" id="E3CU62">
    <property type="interactions" value="4"/>
</dbReference>
<evidence type="ECO:0000256" key="1">
    <source>
        <dbReference type="SAM" id="SignalP"/>
    </source>
</evidence>
<evidence type="ECO:0000259" key="2">
    <source>
        <dbReference type="Pfam" id="PF01579"/>
    </source>
</evidence>
<sequence>ISNSIMIFLLFLISFSFGNAASINKTETDLSTCVKEFYTAVYSENYNCTSQYNFASNNETVAQKSLISGKSCALEILGKACTQSQFTEIFSKFENFVKSLTTEPKDKNCIDSYYKYNALKCMESLNSLGEKSKLILQMQPKINDSRVLKLIDQCEGFKTCMSSNCYYFKTEVSIVSFCETVKMSNSEFKACEWKIERESPDLSEYECLEGDDFYDPAILNKYRFYTKMKDCTKEIMMDICGEKAVVGFEKYAELSADFLIKKNAKGYVGVFKFAKSCFLEVAKPECSSSQYNLLSTKYDDFLKMITEEPKSVTSCESFYFKYNSMKCIPIMMDITHKVVPLAQKHLKVNDSRLVALVDSCDLVKACMSPLCFFNDIEKSMITEACNAIELRNTKFSECISEIQKESPDLSEYKCLKGVDFNSKEPTIQIDKFSKNKACTKQIMEDFCGKEAVENFDEYAEITAEKV</sequence>
<feature type="domain" description="T20D4.11-like" evidence="2">
    <location>
        <begin position="23"/>
        <end position="101"/>
    </location>
</feature>
<dbReference type="Pfam" id="PF01579">
    <property type="entry name" value="DUF19"/>
    <property type="match status" value="3"/>
</dbReference>
<dbReference type="AlphaFoldDB" id="E3CU62"/>
<dbReference type="GeneID" id="8590901"/>
<reference evidence="3 4" key="1">
    <citation type="journal article" date="2003" name="PLoS Biol.">
        <title>The genome sequence of Caenorhabditis briggsae: a platform for comparative genomics.</title>
        <authorList>
            <person name="Stein L.D."/>
            <person name="Bao Z."/>
            <person name="Blasiar D."/>
            <person name="Blumenthal T."/>
            <person name="Brent M.R."/>
            <person name="Chen N."/>
            <person name="Chinwalla A."/>
            <person name="Clarke L."/>
            <person name="Clee C."/>
            <person name="Coghlan A."/>
            <person name="Coulson A."/>
            <person name="D'Eustachio P."/>
            <person name="Fitch D.H."/>
            <person name="Fulton L.A."/>
            <person name="Fulton R.E."/>
            <person name="Griffiths-Jones S."/>
            <person name="Harris T.W."/>
            <person name="Hillier L.W."/>
            <person name="Kamath R."/>
            <person name="Kuwabara P.E."/>
            <person name="Mardis E.R."/>
            <person name="Marra M.A."/>
            <person name="Miner T.L."/>
            <person name="Minx P."/>
            <person name="Mullikin J.C."/>
            <person name="Plumb R.W."/>
            <person name="Rogers J."/>
            <person name="Schein J.E."/>
            <person name="Sohrmann M."/>
            <person name="Spieth J."/>
            <person name="Stajich J.E."/>
            <person name="Wei C."/>
            <person name="Willey D."/>
            <person name="Wilson R.K."/>
            <person name="Durbin R."/>
            <person name="Waterston R.H."/>
        </authorList>
    </citation>
    <scope>NUCLEOTIDE SEQUENCE [LARGE SCALE GENOMIC DNA]</scope>
    <source>
        <strain evidence="3 4">AF16</strain>
    </source>
</reference>
<reference evidence="3 4" key="2">
    <citation type="journal article" date="2011" name="PLoS Genet.">
        <title>Caenorhabditis briggsae recombinant inbred line genotypes reveal inter-strain incompatibility and the evolution of recombination.</title>
        <authorList>
            <person name="Ross J.A."/>
            <person name="Koboldt D.C."/>
            <person name="Staisch J.E."/>
            <person name="Chamberlin H.M."/>
            <person name="Gupta B.P."/>
            <person name="Miller R.D."/>
            <person name="Baird S.E."/>
            <person name="Haag E.S."/>
        </authorList>
    </citation>
    <scope>NUCLEOTIDE SEQUENCE [LARGE SCALE GENOMIC DNA]</scope>
    <source>
        <strain evidence="3 4">AF16</strain>
    </source>
</reference>
<keyword evidence="4" id="KW-1185">Reference proteome</keyword>
<organism evidence="3 4">
    <name type="scientific">Caenorhabditis briggsae</name>
    <dbReference type="NCBI Taxonomy" id="6238"/>
    <lineage>
        <taxon>Eukaryota</taxon>
        <taxon>Metazoa</taxon>
        <taxon>Ecdysozoa</taxon>
        <taxon>Nematoda</taxon>
        <taxon>Chromadorea</taxon>
        <taxon>Rhabditida</taxon>
        <taxon>Rhabditina</taxon>
        <taxon>Rhabditomorpha</taxon>
        <taxon>Rhabditoidea</taxon>
        <taxon>Rhabditidae</taxon>
        <taxon>Peloderinae</taxon>
        <taxon>Caenorhabditis</taxon>
    </lineage>
</organism>
<feature type="chain" id="PRO_5003167859" evidence="1">
    <location>
        <begin position="21"/>
        <end position="466"/>
    </location>
</feature>
<evidence type="ECO:0000313" key="5">
    <source>
        <dbReference type="WormBase" id="CBG17020"/>
    </source>
</evidence>
<feature type="non-terminal residue" evidence="3">
    <location>
        <position position="1"/>
    </location>
</feature>
<proteinExistence type="predicted"/>
<gene>
    <name evidence="3 5" type="ORF">CBG17020</name>
    <name evidence="3" type="ORF">CBG_17020</name>
</gene>